<feature type="region of interest" description="Disordered" evidence="10">
    <location>
        <begin position="136"/>
        <end position="198"/>
    </location>
</feature>
<evidence type="ECO:0000256" key="10">
    <source>
        <dbReference type="SAM" id="MobiDB-lite"/>
    </source>
</evidence>
<evidence type="ECO:0000313" key="12">
    <source>
        <dbReference type="Proteomes" id="UP000694941"/>
    </source>
</evidence>
<evidence type="ECO:0000256" key="3">
    <source>
        <dbReference type="ARBA" id="ARBA00022771"/>
    </source>
</evidence>
<evidence type="ECO:0000256" key="1">
    <source>
        <dbReference type="ARBA" id="ARBA00004123"/>
    </source>
</evidence>
<evidence type="ECO:0000256" key="6">
    <source>
        <dbReference type="ARBA" id="ARBA00023125"/>
    </source>
</evidence>
<dbReference type="GeneID" id="106467815"/>
<proteinExistence type="predicted"/>
<feature type="compositionally biased region" description="Basic and acidic residues" evidence="10">
    <location>
        <begin position="136"/>
        <end position="160"/>
    </location>
</feature>
<keyword evidence="8" id="KW-0539">Nucleus</keyword>
<evidence type="ECO:0000256" key="2">
    <source>
        <dbReference type="ARBA" id="ARBA00022723"/>
    </source>
</evidence>
<evidence type="ECO:0000313" key="13">
    <source>
        <dbReference type="RefSeq" id="XP_022251718.1"/>
    </source>
</evidence>
<feature type="region of interest" description="Disordered" evidence="10">
    <location>
        <begin position="358"/>
        <end position="382"/>
    </location>
</feature>
<dbReference type="Proteomes" id="UP000694941">
    <property type="component" value="Unplaced"/>
</dbReference>
<dbReference type="PROSITE" id="PS50157">
    <property type="entry name" value="ZINC_FINGER_C2H2_2"/>
    <property type="match status" value="1"/>
</dbReference>
<dbReference type="InterPro" id="IPR052253">
    <property type="entry name" value="CR1/CR2-DNA-binding_regulator"/>
</dbReference>
<keyword evidence="4" id="KW-0862">Zinc</keyword>
<dbReference type="PANTHER" id="PTHR13006:SF9">
    <property type="entry name" value="GLUCOSE TRANSPORTER 4 ENHANCER FACTOR, ISOFORM G"/>
    <property type="match status" value="1"/>
</dbReference>
<keyword evidence="5" id="KW-0805">Transcription regulation</keyword>
<evidence type="ECO:0000259" key="11">
    <source>
        <dbReference type="PROSITE" id="PS50157"/>
    </source>
</evidence>
<evidence type="ECO:0000256" key="7">
    <source>
        <dbReference type="ARBA" id="ARBA00023163"/>
    </source>
</evidence>
<feature type="compositionally biased region" description="Low complexity" evidence="10">
    <location>
        <begin position="238"/>
        <end position="253"/>
    </location>
</feature>
<comment type="subcellular location">
    <subcellularLocation>
        <location evidence="1">Nucleus</location>
    </subcellularLocation>
</comment>
<keyword evidence="6" id="KW-0238">DNA-binding</keyword>
<evidence type="ECO:0000256" key="4">
    <source>
        <dbReference type="ARBA" id="ARBA00022833"/>
    </source>
</evidence>
<evidence type="ECO:0000256" key="8">
    <source>
        <dbReference type="ARBA" id="ARBA00023242"/>
    </source>
</evidence>
<dbReference type="PROSITE" id="PS00028">
    <property type="entry name" value="ZINC_FINGER_C2H2_1"/>
    <property type="match status" value="1"/>
</dbReference>
<keyword evidence="2" id="KW-0479">Metal-binding</keyword>
<organism evidence="12 13">
    <name type="scientific">Limulus polyphemus</name>
    <name type="common">Atlantic horseshoe crab</name>
    <dbReference type="NCBI Taxonomy" id="6850"/>
    <lineage>
        <taxon>Eukaryota</taxon>
        <taxon>Metazoa</taxon>
        <taxon>Ecdysozoa</taxon>
        <taxon>Arthropoda</taxon>
        <taxon>Chelicerata</taxon>
        <taxon>Merostomata</taxon>
        <taxon>Xiphosura</taxon>
        <taxon>Limulidae</taxon>
        <taxon>Limulus</taxon>
    </lineage>
</organism>
<dbReference type="PANTHER" id="PTHR13006">
    <property type="entry name" value="PAPILLOMAVIRUS REGULATORY FACTOR PRF-1"/>
    <property type="match status" value="1"/>
</dbReference>
<sequence>MSTGKRLAKRSILGTRVCAQFEDGRYYPGVIQATKTGENSQENIYCVQFEDKNVREFMLHELIGPGFQSVHRVKLKNGQRVYVTYQGREVAGIVDHHRPNLDQVFITVEPSSHNPHVTKSVVLKKKLEEVRLVESRKSARLQDSDTDYSRLAEGQSETKRRPPSLTIDVPPLQMHSINTSFRFPSGRKRRPSSADDTDIMNDCSAAMVLMSLSCSPKSPRHPNSGPYGYSWTSSNSSGFQGWDSSSSDTRTTTPSPPSPSLSMETVAAQNNVSSPGQVSDEGIEMDETVVFMEEPLSSKRKIRILFQCTWPGCGRQYYRCEDVEKHVRMRHLRHSTTQPSDSCDEHEEEFYYTEIELDDQQSPPASPEDNTENVPLSPGLTNIYTSSAPTLSHLDMVKPPHENPEYRDPQNKKLILDSRVSQSKPVSIPKFQPIIHWQPHAVSALSDMVLSPKYVRLSPKSVSPPTKISSVHRRGRSEIRKCRKVYGMENRELWCTQCRWKKACTRFVTEALTD</sequence>
<keyword evidence="12" id="KW-1185">Reference proteome</keyword>
<reference evidence="13" key="1">
    <citation type="submission" date="2025-08" db="UniProtKB">
        <authorList>
            <consortium name="RefSeq"/>
        </authorList>
    </citation>
    <scope>IDENTIFICATION</scope>
    <source>
        <tissue evidence="13">Muscle</tissue>
    </source>
</reference>
<dbReference type="Pfam" id="PF15997">
    <property type="entry name" value="DUF4772"/>
    <property type="match status" value="1"/>
</dbReference>
<gene>
    <name evidence="13" type="primary">LOC106467815</name>
</gene>
<dbReference type="SMART" id="SM01366">
    <property type="entry name" value="c-clamp"/>
    <property type="match status" value="1"/>
</dbReference>
<feature type="region of interest" description="Disordered" evidence="10">
    <location>
        <begin position="238"/>
        <end position="263"/>
    </location>
</feature>
<evidence type="ECO:0000256" key="5">
    <source>
        <dbReference type="ARBA" id="ARBA00023015"/>
    </source>
</evidence>
<evidence type="ECO:0000256" key="9">
    <source>
        <dbReference type="PROSITE-ProRule" id="PRU00042"/>
    </source>
</evidence>
<name>A0ABM1T762_LIMPO</name>
<accession>A0ABM1T762</accession>
<keyword evidence="7" id="KW-0804">Transcription</keyword>
<dbReference type="InterPro" id="IPR031940">
    <property type="entry name" value="DUF4772"/>
</dbReference>
<dbReference type="Gene3D" id="2.30.30.140">
    <property type="match status" value="1"/>
</dbReference>
<dbReference type="InterPro" id="IPR013087">
    <property type="entry name" value="Znf_C2H2_type"/>
</dbReference>
<feature type="domain" description="C2H2-type" evidence="11">
    <location>
        <begin position="306"/>
        <end position="339"/>
    </location>
</feature>
<dbReference type="RefSeq" id="XP_022251718.1">
    <property type="nucleotide sequence ID" value="XM_022396010.1"/>
</dbReference>
<protein>
    <submittedName>
        <fullName evidence="13">Zinc finger protein 395-like isoform X1</fullName>
    </submittedName>
</protein>
<keyword evidence="3 9" id="KW-0863">Zinc-finger</keyword>